<dbReference type="KEGG" id="pnd:Pla175_33650"/>
<keyword evidence="3" id="KW-1185">Reference proteome</keyword>
<accession>A0A518DER5</accession>
<evidence type="ECO:0000256" key="1">
    <source>
        <dbReference type="SAM" id="MobiDB-lite"/>
    </source>
</evidence>
<protein>
    <recommendedName>
        <fullName evidence="4">Lipoprotein</fullName>
    </recommendedName>
</protein>
<gene>
    <name evidence="2" type="ORF">Pla175_33650</name>
</gene>
<evidence type="ECO:0000313" key="3">
    <source>
        <dbReference type="Proteomes" id="UP000317429"/>
    </source>
</evidence>
<dbReference type="PROSITE" id="PS51257">
    <property type="entry name" value="PROKAR_LIPOPROTEIN"/>
    <property type="match status" value="1"/>
</dbReference>
<dbReference type="AlphaFoldDB" id="A0A518DER5"/>
<organism evidence="2 3">
    <name type="scientific">Pirellulimonas nuda</name>
    <dbReference type="NCBI Taxonomy" id="2528009"/>
    <lineage>
        <taxon>Bacteria</taxon>
        <taxon>Pseudomonadati</taxon>
        <taxon>Planctomycetota</taxon>
        <taxon>Planctomycetia</taxon>
        <taxon>Pirellulales</taxon>
        <taxon>Lacipirellulaceae</taxon>
        <taxon>Pirellulimonas</taxon>
    </lineage>
</organism>
<evidence type="ECO:0008006" key="4">
    <source>
        <dbReference type="Google" id="ProtNLM"/>
    </source>
</evidence>
<feature type="region of interest" description="Disordered" evidence="1">
    <location>
        <begin position="97"/>
        <end position="120"/>
    </location>
</feature>
<sequence>MRRVAMLMLLTMVVTSLVGCGCCRRLRDRVGRGAYCGPTAAPAQQYVAAPQCAAPAPSVVYDAGCGYDPGCAYGAAYGSSSGFQSYPMDSGTYDSGWSGGAPATGGVMEPTPVYPGPAGS</sequence>
<reference evidence="2 3" key="1">
    <citation type="submission" date="2019-02" db="EMBL/GenBank/DDBJ databases">
        <title>Deep-cultivation of Planctomycetes and their phenomic and genomic characterization uncovers novel biology.</title>
        <authorList>
            <person name="Wiegand S."/>
            <person name="Jogler M."/>
            <person name="Boedeker C."/>
            <person name="Pinto D."/>
            <person name="Vollmers J."/>
            <person name="Rivas-Marin E."/>
            <person name="Kohn T."/>
            <person name="Peeters S.H."/>
            <person name="Heuer A."/>
            <person name="Rast P."/>
            <person name="Oberbeckmann S."/>
            <person name="Bunk B."/>
            <person name="Jeske O."/>
            <person name="Meyerdierks A."/>
            <person name="Storesund J.E."/>
            <person name="Kallscheuer N."/>
            <person name="Luecker S."/>
            <person name="Lage O.M."/>
            <person name="Pohl T."/>
            <person name="Merkel B.J."/>
            <person name="Hornburger P."/>
            <person name="Mueller R.-W."/>
            <person name="Bruemmer F."/>
            <person name="Labrenz M."/>
            <person name="Spormann A.M."/>
            <person name="Op den Camp H."/>
            <person name="Overmann J."/>
            <person name="Amann R."/>
            <person name="Jetten M.S.M."/>
            <person name="Mascher T."/>
            <person name="Medema M.H."/>
            <person name="Devos D.P."/>
            <person name="Kaster A.-K."/>
            <person name="Ovreas L."/>
            <person name="Rohde M."/>
            <person name="Galperin M.Y."/>
            <person name="Jogler C."/>
        </authorList>
    </citation>
    <scope>NUCLEOTIDE SEQUENCE [LARGE SCALE GENOMIC DNA]</scope>
    <source>
        <strain evidence="2 3">Pla175</strain>
    </source>
</reference>
<proteinExistence type="predicted"/>
<evidence type="ECO:0000313" key="2">
    <source>
        <dbReference type="EMBL" id="QDU89967.1"/>
    </source>
</evidence>
<name>A0A518DER5_9BACT</name>
<dbReference type="EMBL" id="CP036291">
    <property type="protein sequence ID" value="QDU89967.1"/>
    <property type="molecule type" value="Genomic_DNA"/>
</dbReference>
<dbReference type="Proteomes" id="UP000317429">
    <property type="component" value="Chromosome"/>
</dbReference>